<protein>
    <submittedName>
        <fullName evidence="1">Uncharacterized protein</fullName>
    </submittedName>
</protein>
<name>A0A0G1NN23_9BACT</name>
<sequence length="252" mass="28468">MKVFTACLIAILSLFAFLRPLEAKTRILEGVESNLTFSWHGPEDYDWQAVLGTDLPIISFEGNRRLTFGLAGTMQSVGNNNYGQTGMLRDINYQLMPELTFEGKELRRVKLFLNHWSFHKVDKVQGRASEINLVGAEFRVSPAFSKNGDDYVFFQIRTQILHNSALKNERPLAFGARFEIPLKKSFSFYTTHVAEFDSKTLDFYQGEFGLKAATRPGSGLELFGGYTNGADKFSTTFGAVVKGPFLGVRFRW</sequence>
<dbReference type="EMBL" id="LCLU01000020">
    <property type="protein sequence ID" value="KKU21846.1"/>
    <property type="molecule type" value="Genomic_DNA"/>
</dbReference>
<evidence type="ECO:0000313" key="1">
    <source>
        <dbReference type="EMBL" id="KKU21846.1"/>
    </source>
</evidence>
<dbReference type="AlphaFoldDB" id="A0A0G1NN23"/>
<evidence type="ECO:0000313" key="2">
    <source>
        <dbReference type="Proteomes" id="UP000034569"/>
    </source>
</evidence>
<dbReference type="Proteomes" id="UP000034569">
    <property type="component" value="Unassembled WGS sequence"/>
</dbReference>
<proteinExistence type="predicted"/>
<accession>A0A0G1NN23</accession>
<gene>
    <name evidence="1" type="ORF">UX33_C0020G0002</name>
</gene>
<comment type="caution">
    <text evidence="1">The sequence shown here is derived from an EMBL/GenBank/DDBJ whole genome shotgun (WGS) entry which is preliminary data.</text>
</comment>
<organism evidence="1 2">
    <name type="scientific">Candidatus Azambacteria bacterium GW2011_GWC1_46_13</name>
    <dbReference type="NCBI Taxonomy" id="1618619"/>
    <lineage>
        <taxon>Bacteria</taxon>
        <taxon>Candidatus Azamiibacteriota</taxon>
    </lineage>
</organism>
<reference evidence="1 2" key="1">
    <citation type="journal article" date="2015" name="Nature">
        <title>rRNA introns, odd ribosomes, and small enigmatic genomes across a large radiation of phyla.</title>
        <authorList>
            <person name="Brown C.T."/>
            <person name="Hug L.A."/>
            <person name="Thomas B.C."/>
            <person name="Sharon I."/>
            <person name="Castelle C.J."/>
            <person name="Singh A."/>
            <person name="Wilkins M.J."/>
            <person name="Williams K.H."/>
            <person name="Banfield J.F."/>
        </authorList>
    </citation>
    <scope>NUCLEOTIDE SEQUENCE [LARGE SCALE GENOMIC DNA]</scope>
</reference>